<evidence type="ECO:0000313" key="2">
    <source>
        <dbReference type="Proteomes" id="UP000692954"/>
    </source>
</evidence>
<dbReference type="AlphaFoldDB" id="A0A8S1RXY4"/>
<accession>A0A8S1RXY4</accession>
<organism evidence="1 2">
    <name type="scientific">Paramecium sonneborni</name>
    <dbReference type="NCBI Taxonomy" id="65129"/>
    <lineage>
        <taxon>Eukaryota</taxon>
        <taxon>Sar</taxon>
        <taxon>Alveolata</taxon>
        <taxon>Ciliophora</taxon>
        <taxon>Intramacronucleata</taxon>
        <taxon>Oligohymenophorea</taxon>
        <taxon>Peniculida</taxon>
        <taxon>Parameciidae</taxon>
        <taxon>Paramecium</taxon>
    </lineage>
</organism>
<proteinExistence type="predicted"/>
<name>A0A8S1RXY4_9CILI</name>
<dbReference type="EMBL" id="CAJJDN010000444">
    <property type="protein sequence ID" value="CAD8131284.1"/>
    <property type="molecule type" value="Genomic_DNA"/>
</dbReference>
<evidence type="ECO:0000313" key="1">
    <source>
        <dbReference type="EMBL" id="CAD8131284.1"/>
    </source>
</evidence>
<keyword evidence="2" id="KW-1185">Reference proteome</keyword>
<protein>
    <submittedName>
        <fullName evidence="1">Uncharacterized protein</fullName>
    </submittedName>
</protein>
<dbReference type="Proteomes" id="UP000692954">
    <property type="component" value="Unassembled WGS sequence"/>
</dbReference>
<comment type="caution">
    <text evidence="1">The sequence shown here is derived from an EMBL/GenBank/DDBJ whole genome shotgun (WGS) entry which is preliminary data.</text>
</comment>
<sequence length="192" mass="23461">MISLNNQIQRMIQPSTTKMRFSFQKYQGPLQFIWKVFQEAIEFFDKVIQFNLLNDSTYNNNCIDYCNLYIIRLTLLQFNGFFILVELKNYSEAFQFIEKSIQLNSKNYIEFKNKDQFKQQLISIGSLLIMYIKIRRNFQIIQNHHIKSKEHKSIINNRYFFSMPIFFLNLPQQDYWINWLINENLLMKRAYI</sequence>
<reference evidence="1" key="1">
    <citation type="submission" date="2021-01" db="EMBL/GenBank/DDBJ databases">
        <authorList>
            <consortium name="Genoscope - CEA"/>
            <person name="William W."/>
        </authorList>
    </citation>
    <scope>NUCLEOTIDE SEQUENCE</scope>
</reference>
<gene>
    <name evidence="1" type="ORF">PSON_ATCC_30995.1.T4440002</name>
</gene>